<name>A0ABT8W5M0_9FLAO</name>
<feature type="domain" description="Peptidase S9 prolyl oligopeptidase catalytic" evidence="1">
    <location>
        <begin position="141"/>
        <end position="331"/>
    </location>
</feature>
<dbReference type="InterPro" id="IPR050261">
    <property type="entry name" value="FrsA_esterase"/>
</dbReference>
<comment type="caution">
    <text evidence="2">The sequence shown here is derived from an EMBL/GenBank/DDBJ whole genome shotgun (WGS) entry which is preliminary data.</text>
</comment>
<evidence type="ECO:0000313" key="3">
    <source>
        <dbReference type="Proteomes" id="UP001176883"/>
    </source>
</evidence>
<dbReference type="InterPro" id="IPR029058">
    <property type="entry name" value="AB_hydrolase_fold"/>
</dbReference>
<dbReference type="EMBL" id="JAUOEK010000020">
    <property type="protein sequence ID" value="MDO5968364.1"/>
    <property type="molecule type" value="Genomic_DNA"/>
</dbReference>
<dbReference type="PANTHER" id="PTHR22946">
    <property type="entry name" value="DIENELACTONE HYDROLASE DOMAIN-CONTAINING PROTEIN-RELATED"/>
    <property type="match status" value="1"/>
</dbReference>
<protein>
    <submittedName>
        <fullName evidence="2">Prolyl oligopeptidase family serine peptidase</fullName>
    </submittedName>
</protein>
<keyword evidence="3" id="KW-1185">Reference proteome</keyword>
<proteinExistence type="predicted"/>
<gene>
    <name evidence="2" type="ORF">Q4Q35_00955</name>
</gene>
<reference evidence="2" key="1">
    <citation type="submission" date="2023-07" db="EMBL/GenBank/DDBJ databases">
        <title>Two novel species in the genus Flavivirga.</title>
        <authorList>
            <person name="Kwon K."/>
        </authorList>
    </citation>
    <scope>NUCLEOTIDE SEQUENCE</scope>
    <source>
        <strain evidence="2">KCTC 52353</strain>
    </source>
</reference>
<evidence type="ECO:0000313" key="2">
    <source>
        <dbReference type="EMBL" id="MDO5968364.1"/>
    </source>
</evidence>
<dbReference type="RefSeq" id="WP_303276045.1">
    <property type="nucleotide sequence ID" value="NZ_JAUOEK010000020.1"/>
</dbReference>
<dbReference type="Gene3D" id="3.40.50.1820">
    <property type="entry name" value="alpha/beta hydrolase"/>
    <property type="match status" value="1"/>
</dbReference>
<dbReference type="Pfam" id="PF00326">
    <property type="entry name" value="Peptidase_S9"/>
    <property type="match status" value="1"/>
</dbReference>
<organism evidence="2 3">
    <name type="scientific">Flavivirga aquimarina</name>
    <dbReference type="NCBI Taxonomy" id="2027862"/>
    <lineage>
        <taxon>Bacteria</taxon>
        <taxon>Pseudomonadati</taxon>
        <taxon>Bacteroidota</taxon>
        <taxon>Flavobacteriia</taxon>
        <taxon>Flavobacteriales</taxon>
        <taxon>Flavobacteriaceae</taxon>
        <taxon>Flavivirga</taxon>
    </lineage>
</organism>
<dbReference type="SUPFAM" id="SSF53474">
    <property type="entry name" value="alpha/beta-Hydrolases"/>
    <property type="match status" value="1"/>
</dbReference>
<dbReference type="Proteomes" id="UP001176883">
    <property type="component" value="Unassembled WGS sequence"/>
</dbReference>
<evidence type="ECO:0000259" key="1">
    <source>
        <dbReference type="Pfam" id="PF00326"/>
    </source>
</evidence>
<accession>A0ABT8W5M0</accession>
<dbReference type="InterPro" id="IPR001375">
    <property type="entry name" value="Peptidase_S9_cat"/>
</dbReference>
<sequence>MKNSVLILLAIISYVSQGQTLKNKVEESLINKVLVDPSPREIKKVLRGHQKLDLSPKDVIIHDSIILPNTNRLYVISHKVENNTHYGAVIIPIHSNIGKLPVIIFASGGDGMHIQFDIRQDFNHKAVQFPNFLGENFDDKYIIVIPSFRGQQLIIHDKKYQSEGNVGDAFDGATTDAIAFLNTTLKIFDQVDKNQIAIYGGSRGGTVALLASARDKRIKKVIAVACPTDMKALYSLYPDQFKLLFFNDLLIGKISESEARKKFISSSPIYFLKEFPTVQLHHDINDPFVPVDFARRLVDDMTREGKTIDAYFYEEGIHGFWDDRNYWKRVQEFIRPLLD</sequence>